<evidence type="ECO:0000313" key="5">
    <source>
        <dbReference type="Proteomes" id="UP001064489"/>
    </source>
</evidence>
<accession>A0AAD5IZ93</accession>
<keyword evidence="5" id="KW-1185">Reference proteome</keyword>
<dbReference type="Proteomes" id="UP001064489">
    <property type="component" value="Chromosome 5"/>
</dbReference>
<evidence type="ECO:0000313" key="4">
    <source>
        <dbReference type="EMBL" id="KAI9176969.1"/>
    </source>
</evidence>
<evidence type="ECO:0000256" key="3">
    <source>
        <dbReference type="SAM" id="MobiDB-lite"/>
    </source>
</evidence>
<dbReference type="AlphaFoldDB" id="A0AAD5IZ93"/>
<organism evidence="4 5">
    <name type="scientific">Acer negundo</name>
    <name type="common">Box elder</name>
    <dbReference type="NCBI Taxonomy" id="4023"/>
    <lineage>
        <taxon>Eukaryota</taxon>
        <taxon>Viridiplantae</taxon>
        <taxon>Streptophyta</taxon>
        <taxon>Embryophyta</taxon>
        <taxon>Tracheophyta</taxon>
        <taxon>Spermatophyta</taxon>
        <taxon>Magnoliopsida</taxon>
        <taxon>eudicotyledons</taxon>
        <taxon>Gunneridae</taxon>
        <taxon>Pentapetalae</taxon>
        <taxon>rosids</taxon>
        <taxon>malvids</taxon>
        <taxon>Sapindales</taxon>
        <taxon>Sapindaceae</taxon>
        <taxon>Hippocastanoideae</taxon>
        <taxon>Acereae</taxon>
        <taxon>Acer</taxon>
    </lineage>
</organism>
<dbReference type="Pfam" id="PF02458">
    <property type="entry name" value="Transferase"/>
    <property type="match status" value="1"/>
</dbReference>
<dbReference type="InterPro" id="IPR023213">
    <property type="entry name" value="CAT-like_dom_sf"/>
</dbReference>
<feature type="region of interest" description="Disordered" evidence="3">
    <location>
        <begin position="1"/>
        <end position="23"/>
    </location>
</feature>
<dbReference type="InterPro" id="IPR051504">
    <property type="entry name" value="Plant_metabolite_acyltrans"/>
</dbReference>
<dbReference type="GO" id="GO:0016747">
    <property type="term" value="F:acyltransferase activity, transferring groups other than amino-acyl groups"/>
    <property type="evidence" value="ECO:0007669"/>
    <property type="project" value="UniProtKB-ARBA"/>
</dbReference>
<comment type="caution">
    <text evidence="4">The sequence shown here is derived from an EMBL/GenBank/DDBJ whole genome shotgun (WGS) entry which is preliminary data.</text>
</comment>
<reference evidence="4" key="1">
    <citation type="journal article" date="2022" name="Plant J.">
        <title>Strategies of tolerance reflected in two North American maple genomes.</title>
        <authorList>
            <person name="McEvoy S.L."/>
            <person name="Sezen U.U."/>
            <person name="Trouern-Trend A."/>
            <person name="McMahon S.M."/>
            <person name="Schaberg P.G."/>
            <person name="Yang J."/>
            <person name="Wegrzyn J.L."/>
            <person name="Swenson N.G."/>
        </authorList>
    </citation>
    <scope>NUCLEOTIDE SEQUENCE</scope>
    <source>
        <strain evidence="4">91603</strain>
    </source>
</reference>
<protein>
    <submittedName>
        <fullName evidence="4">Uncharacterized protein</fullName>
    </submittedName>
</protein>
<dbReference type="PANTHER" id="PTHR31625">
    <property type="match status" value="1"/>
</dbReference>
<reference evidence="4" key="2">
    <citation type="submission" date="2023-02" db="EMBL/GenBank/DDBJ databases">
        <authorList>
            <person name="Swenson N.G."/>
            <person name="Wegrzyn J.L."/>
            <person name="Mcevoy S.L."/>
        </authorList>
    </citation>
    <scope>NUCLEOTIDE SEQUENCE</scope>
    <source>
        <strain evidence="4">91603</strain>
        <tissue evidence="4">Leaf</tissue>
    </source>
</reference>
<feature type="compositionally biased region" description="Polar residues" evidence="3">
    <location>
        <begin position="1"/>
        <end position="16"/>
    </location>
</feature>
<keyword evidence="1" id="KW-0808">Transferase</keyword>
<name>A0AAD5IZ93_ACENE</name>
<keyword evidence="2" id="KW-0012">Acyltransferase</keyword>
<evidence type="ECO:0000256" key="1">
    <source>
        <dbReference type="ARBA" id="ARBA00022679"/>
    </source>
</evidence>
<dbReference type="EMBL" id="JAJSOW010000102">
    <property type="protein sequence ID" value="KAI9176969.1"/>
    <property type="molecule type" value="Genomic_DNA"/>
</dbReference>
<evidence type="ECO:0000256" key="2">
    <source>
        <dbReference type="ARBA" id="ARBA00023315"/>
    </source>
</evidence>
<gene>
    <name evidence="4" type="ORF">LWI28_009342</name>
</gene>
<sequence length="462" mass="51934">MAAQPSTVKVIDQSQVAPPPGSVSTTTVPLTFLDMIWLTCSPIQRIFFYEFSYPTLHFTQTLLPHLKESLSLTLCHFFPFAANLTCPPPPYEPYILYNQGDGVHVTVVESEADFNHLADNHARDVKTLRSLFPKLPSTRMSSDTTHVVPIMAIQFTVFPNSGISIGLAFNHVVADGRSFNHFLKFWASLHKSKAEDLTSISLPYHNKDIVKDPNGISSLFLKHSRRSGDNYVENDDPSDNVLATLVINREKIEQLKHWIATKIENDQESSQIRITTFVVICAFMWVNLVKLQEKISGNLADDTLYYFGSLADCRERFEFSITPRTYFGNCVLYFHVSAKRRELMEESGIAVAAKFIGKRLCELDKGILAEVAGAGKAMKSGRFISVAGSPKFQVYETDFGWGRPRNSEVVHMGAYGVFSINEYREEEGGVQIGVVVERENLDLFNAVLSKDLISINFCVFLF</sequence>
<proteinExistence type="predicted"/>
<dbReference type="Gene3D" id="3.30.559.10">
    <property type="entry name" value="Chloramphenicol acetyltransferase-like domain"/>
    <property type="match status" value="2"/>
</dbReference>